<organism evidence="1 2">
    <name type="scientific">Camellia lanceoleosa</name>
    <dbReference type="NCBI Taxonomy" id="1840588"/>
    <lineage>
        <taxon>Eukaryota</taxon>
        <taxon>Viridiplantae</taxon>
        <taxon>Streptophyta</taxon>
        <taxon>Embryophyta</taxon>
        <taxon>Tracheophyta</taxon>
        <taxon>Spermatophyta</taxon>
        <taxon>Magnoliopsida</taxon>
        <taxon>eudicotyledons</taxon>
        <taxon>Gunneridae</taxon>
        <taxon>Pentapetalae</taxon>
        <taxon>asterids</taxon>
        <taxon>Ericales</taxon>
        <taxon>Theaceae</taxon>
        <taxon>Camellia</taxon>
    </lineage>
</organism>
<reference evidence="1 2" key="1">
    <citation type="journal article" date="2022" name="Plant J.">
        <title>Chromosome-level genome of Camellia lanceoleosa provides a valuable resource for understanding genome evolution and self-incompatibility.</title>
        <authorList>
            <person name="Gong W."/>
            <person name="Xiao S."/>
            <person name="Wang L."/>
            <person name="Liao Z."/>
            <person name="Chang Y."/>
            <person name="Mo W."/>
            <person name="Hu G."/>
            <person name="Li W."/>
            <person name="Zhao G."/>
            <person name="Zhu H."/>
            <person name="Hu X."/>
            <person name="Ji K."/>
            <person name="Xiang X."/>
            <person name="Song Q."/>
            <person name="Yuan D."/>
            <person name="Jin S."/>
            <person name="Zhang L."/>
        </authorList>
    </citation>
    <scope>NUCLEOTIDE SEQUENCE [LARGE SCALE GENOMIC DNA]</scope>
    <source>
        <strain evidence="1">SQ_2022a</strain>
    </source>
</reference>
<accession>A0ACC0IE77</accession>
<protein>
    <submittedName>
        <fullName evidence="1">Stemmadenine O-acetyltransferase</fullName>
    </submittedName>
</protein>
<dbReference type="Proteomes" id="UP001060215">
    <property type="component" value="Chromosome 6"/>
</dbReference>
<evidence type="ECO:0000313" key="2">
    <source>
        <dbReference type="Proteomes" id="UP001060215"/>
    </source>
</evidence>
<sequence length="264" mass="29882">MTRWAVTARKDGDLVCPQFDSAMLFPPKDISGYKPTVGMTKEVIVTKRFVFSNSAVAALRDKYTDSTDEDSPLQPTRVEVLSVFIWTRFADSTEVESGPKRNHTVIHAVNLHPRMDPPLPEHSFGNLYWFVMAIPSMDSGDESRGLVRQMREMKQSVDGDFVTKVQEGSEHLNFITEHGQKFIKGEVVSFNFTSLCRLPLYETDFGWGRPVRMGSVRLPFKNLVTFMETGKGDGIEAGIHLEQEETAKFEAEKELLAYIATTYE</sequence>
<keyword evidence="2" id="KW-1185">Reference proteome</keyword>
<gene>
    <name evidence="1" type="ORF">LOK49_LG03G00161</name>
</gene>
<dbReference type="EMBL" id="CM045763">
    <property type="protein sequence ID" value="KAI8023175.1"/>
    <property type="molecule type" value="Genomic_DNA"/>
</dbReference>
<proteinExistence type="predicted"/>
<evidence type="ECO:0000313" key="1">
    <source>
        <dbReference type="EMBL" id="KAI8023175.1"/>
    </source>
</evidence>
<comment type="caution">
    <text evidence="1">The sequence shown here is derived from an EMBL/GenBank/DDBJ whole genome shotgun (WGS) entry which is preliminary data.</text>
</comment>
<name>A0ACC0IE77_9ERIC</name>